<dbReference type="AlphaFoldDB" id="A0A3L7A214"/>
<reference evidence="1 2" key="1">
    <citation type="submission" date="2018-10" db="EMBL/GenBank/DDBJ databases">
        <title>Xanthobacter tagetidis genome sequencing and assembly.</title>
        <authorList>
            <person name="Maclea K.S."/>
            <person name="Goen A.E."/>
            <person name="Fatima S.A."/>
        </authorList>
    </citation>
    <scope>NUCLEOTIDE SEQUENCE [LARGE SCALE GENOMIC DNA]</scope>
    <source>
        <strain evidence="1 2">ATCC 700314</strain>
    </source>
</reference>
<dbReference type="InterPro" id="IPR009833">
    <property type="entry name" value="DUF1398"/>
</dbReference>
<evidence type="ECO:0000313" key="2">
    <source>
        <dbReference type="Proteomes" id="UP000269692"/>
    </source>
</evidence>
<protein>
    <submittedName>
        <fullName evidence="1">DUF1398 domain-containing protein</fullName>
    </submittedName>
</protein>
<dbReference type="Proteomes" id="UP000269692">
    <property type="component" value="Unassembled WGS sequence"/>
</dbReference>
<dbReference type="Pfam" id="PF07166">
    <property type="entry name" value="DUF1398"/>
    <property type="match status" value="1"/>
</dbReference>
<proteinExistence type="predicted"/>
<evidence type="ECO:0000313" key="1">
    <source>
        <dbReference type="EMBL" id="RLP73621.1"/>
    </source>
</evidence>
<gene>
    <name evidence="1" type="ORF">D9R14_20390</name>
</gene>
<dbReference type="RefSeq" id="WP_121625200.1">
    <property type="nucleotide sequence ID" value="NZ_JACIIW010000008.1"/>
</dbReference>
<keyword evidence="2" id="KW-1185">Reference proteome</keyword>
<dbReference type="Gene3D" id="3.30.1810.10">
    <property type="entry name" value="YdfO-like"/>
    <property type="match status" value="1"/>
</dbReference>
<dbReference type="SUPFAM" id="SSF160419">
    <property type="entry name" value="YdfO-like"/>
    <property type="match status" value="1"/>
</dbReference>
<dbReference type="OrthoDB" id="7571760at2"/>
<organism evidence="1 2">
    <name type="scientific">Xanthobacter tagetidis</name>
    <dbReference type="NCBI Taxonomy" id="60216"/>
    <lineage>
        <taxon>Bacteria</taxon>
        <taxon>Pseudomonadati</taxon>
        <taxon>Pseudomonadota</taxon>
        <taxon>Alphaproteobacteria</taxon>
        <taxon>Hyphomicrobiales</taxon>
        <taxon>Xanthobacteraceae</taxon>
        <taxon>Xanthobacter</taxon>
    </lineage>
</organism>
<dbReference type="EMBL" id="RCTF01000022">
    <property type="protein sequence ID" value="RLP73621.1"/>
    <property type="molecule type" value="Genomic_DNA"/>
</dbReference>
<comment type="caution">
    <text evidence="1">The sequence shown here is derived from an EMBL/GenBank/DDBJ whole genome shotgun (WGS) entry which is preliminary data.</text>
</comment>
<name>A0A3L7A214_9HYPH</name>
<accession>A0A3L7A214</accession>
<sequence>MDPHQSETAAACLKAAEANAMTFPEIVGALMAAGFEGYEVDLRQARATYFLPDGEALALACHESPVPVAPSFDAAALQAAIRQAQTLAPGYTYRGFCDKAKAAGCAGYMVSFTGRRALYFGRTAETHVELFPRAA</sequence>
<dbReference type="InterPro" id="IPR036696">
    <property type="entry name" value="YdfO-like_sf"/>
</dbReference>